<dbReference type="SUPFAM" id="SSF48208">
    <property type="entry name" value="Six-hairpin glycosidases"/>
    <property type="match status" value="1"/>
</dbReference>
<dbReference type="InterPro" id="IPR010905">
    <property type="entry name" value="Glyco_hydro_88"/>
</dbReference>
<name>A0A242A2B8_9ENTE</name>
<accession>A0A242A2B8</accession>
<dbReference type="GO" id="GO:0005975">
    <property type="term" value="P:carbohydrate metabolic process"/>
    <property type="evidence" value="ECO:0007669"/>
    <property type="project" value="InterPro"/>
</dbReference>
<dbReference type="Gene3D" id="1.50.10.10">
    <property type="match status" value="1"/>
</dbReference>
<dbReference type="RefSeq" id="WP_086273171.1">
    <property type="nucleotide sequence ID" value="NZ_NGKU01000001.1"/>
</dbReference>
<dbReference type="Proteomes" id="UP000195043">
    <property type="component" value="Unassembled WGS sequence"/>
</dbReference>
<dbReference type="PANTHER" id="PTHR33886">
    <property type="entry name" value="UNSATURATED RHAMNOGALACTURONAN HYDROLASE (EUROFUNG)"/>
    <property type="match status" value="1"/>
</dbReference>
<protein>
    <recommendedName>
        <fullName evidence="4">Glycosyl hydrolase family 88</fullName>
    </recommendedName>
</protein>
<dbReference type="EMBL" id="NGKU01000001">
    <property type="protein sequence ID" value="OTN75069.1"/>
    <property type="molecule type" value="Genomic_DNA"/>
</dbReference>
<evidence type="ECO:0000313" key="2">
    <source>
        <dbReference type="EMBL" id="OTN75069.1"/>
    </source>
</evidence>
<keyword evidence="3" id="KW-1185">Reference proteome</keyword>
<dbReference type="OrthoDB" id="6381507at2"/>
<proteinExistence type="predicted"/>
<gene>
    <name evidence="2" type="ORF">A5886_000113</name>
</gene>
<comment type="caution">
    <text evidence="2">The sequence shown here is derived from an EMBL/GenBank/DDBJ whole genome shotgun (WGS) entry which is preliminary data.</text>
</comment>
<dbReference type="AlphaFoldDB" id="A0A242A2B8"/>
<sequence>MEKIALYFDQLLDQSSPQAPIWNQEALLEDQPLSWSYIDGCMMLAVQKMYQVTKDEKYLNFMEHFIDFYIDEAGHPLGFKESTYNSDAINEGKVLFQLYDITKKEKYRKAIENLYRQVQLQPRTSEGSLWHKLIYPQQVWLDGLYMVQPFSVMYEVRYQKQPAIGEAMLQFETVAARMRDSATGLYYHGYDCSKLAFWADDRTGCSPHFWTRSIGWFAMALVDTAAFLKQTGTWKKEQEQLQVYLRSLLEALLPFQDQASHLFFQVTDAGKRPGNYLETSGSAALAYVMMKGYRTGLLSKEYGVRGEQILTSLHARKLIETHEGFSLKDICLVAGLGGMPGKGAYKERDGSFAYYISEPAVENDAKGIGPLVFAYTEWLLLHQ</sequence>
<keyword evidence="1" id="KW-0378">Hydrolase</keyword>
<dbReference type="PANTHER" id="PTHR33886:SF8">
    <property type="entry name" value="UNSATURATED RHAMNOGALACTURONAN HYDROLASE (EUROFUNG)"/>
    <property type="match status" value="1"/>
</dbReference>
<evidence type="ECO:0000256" key="1">
    <source>
        <dbReference type="ARBA" id="ARBA00022801"/>
    </source>
</evidence>
<evidence type="ECO:0008006" key="4">
    <source>
        <dbReference type="Google" id="ProtNLM"/>
    </source>
</evidence>
<dbReference type="GO" id="GO:0016787">
    <property type="term" value="F:hydrolase activity"/>
    <property type="evidence" value="ECO:0007669"/>
    <property type="project" value="UniProtKB-KW"/>
</dbReference>
<reference evidence="2 3" key="1">
    <citation type="submission" date="2017-05" db="EMBL/GenBank/DDBJ databases">
        <title>The Genome Sequence of Enterococcus sp. 8G7_MSG3316.</title>
        <authorList>
            <consortium name="The Broad Institute Genomics Platform"/>
            <consortium name="The Broad Institute Genomic Center for Infectious Diseases"/>
            <person name="Earl A."/>
            <person name="Manson A."/>
            <person name="Schwartman J."/>
            <person name="Gilmore M."/>
            <person name="Abouelleil A."/>
            <person name="Cao P."/>
            <person name="Chapman S."/>
            <person name="Cusick C."/>
            <person name="Shea T."/>
            <person name="Young S."/>
            <person name="Neafsey D."/>
            <person name="Nusbaum C."/>
            <person name="Birren B."/>
        </authorList>
    </citation>
    <scope>NUCLEOTIDE SEQUENCE [LARGE SCALE GENOMIC DNA]</scope>
    <source>
        <strain evidence="2 3">8G7_MSG3316</strain>
    </source>
</reference>
<evidence type="ECO:0000313" key="3">
    <source>
        <dbReference type="Proteomes" id="UP000195043"/>
    </source>
</evidence>
<dbReference type="InterPro" id="IPR012341">
    <property type="entry name" value="6hp_glycosidase-like_sf"/>
</dbReference>
<dbReference type="Pfam" id="PF07470">
    <property type="entry name" value="Glyco_hydro_88"/>
    <property type="match status" value="1"/>
</dbReference>
<dbReference type="InterPro" id="IPR052043">
    <property type="entry name" value="PolySaccharide_Degr_Enz"/>
</dbReference>
<organism evidence="2 3">
    <name type="scientific">Candidatus Enterococcus testudinis</name>
    <dbReference type="NCBI Taxonomy" id="1834191"/>
    <lineage>
        <taxon>Bacteria</taxon>
        <taxon>Bacillati</taxon>
        <taxon>Bacillota</taxon>
        <taxon>Bacilli</taxon>
        <taxon>Lactobacillales</taxon>
        <taxon>Enterococcaceae</taxon>
        <taxon>Enterococcus</taxon>
    </lineage>
</organism>
<dbReference type="InterPro" id="IPR008928">
    <property type="entry name" value="6-hairpin_glycosidase_sf"/>
</dbReference>
<dbReference type="STRING" id="1834191.A5886_000113"/>